<dbReference type="PROSITE" id="PS50943">
    <property type="entry name" value="HTH_CROC1"/>
    <property type="match status" value="1"/>
</dbReference>
<dbReference type="SMART" id="SM00530">
    <property type="entry name" value="HTH_XRE"/>
    <property type="match status" value="1"/>
</dbReference>
<organism evidence="2 3">
    <name type="scientific">Legionella quinlivanii</name>
    <dbReference type="NCBI Taxonomy" id="45073"/>
    <lineage>
        <taxon>Bacteria</taxon>
        <taxon>Pseudomonadati</taxon>
        <taxon>Pseudomonadota</taxon>
        <taxon>Gammaproteobacteria</taxon>
        <taxon>Legionellales</taxon>
        <taxon>Legionellaceae</taxon>
        <taxon>Legionella</taxon>
    </lineage>
</organism>
<accession>A0A0W0XS94</accession>
<evidence type="ECO:0000259" key="1">
    <source>
        <dbReference type="PROSITE" id="PS50943"/>
    </source>
</evidence>
<dbReference type="Proteomes" id="UP000054618">
    <property type="component" value="Unassembled WGS sequence"/>
</dbReference>
<evidence type="ECO:0000313" key="2">
    <source>
        <dbReference type="EMBL" id="KTD47512.1"/>
    </source>
</evidence>
<dbReference type="STRING" id="45073.Lqui_2438"/>
<feature type="domain" description="HTH cro/C1-type" evidence="1">
    <location>
        <begin position="37"/>
        <end position="81"/>
    </location>
</feature>
<name>A0A0W0XS94_9GAMM</name>
<dbReference type="SUPFAM" id="SSF47413">
    <property type="entry name" value="lambda repressor-like DNA-binding domains"/>
    <property type="match status" value="1"/>
</dbReference>
<dbReference type="RefSeq" id="WP_058508517.1">
    <property type="nucleotide sequence ID" value="NZ_CAAAIK010000048.1"/>
</dbReference>
<gene>
    <name evidence="2" type="ORF">Lqui_2438</name>
</gene>
<protein>
    <recommendedName>
        <fullName evidence="1">HTH cro/C1-type domain-containing protein</fullName>
    </recommendedName>
</protein>
<dbReference type="CDD" id="cd00093">
    <property type="entry name" value="HTH_XRE"/>
    <property type="match status" value="1"/>
</dbReference>
<comment type="caution">
    <text evidence="2">The sequence shown here is derived from an EMBL/GenBank/DDBJ whole genome shotgun (WGS) entry which is preliminary data.</text>
</comment>
<keyword evidence="3" id="KW-1185">Reference proteome</keyword>
<reference evidence="2 3" key="1">
    <citation type="submission" date="2015-11" db="EMBL/GenBank/DDBJ databases">
        <title>Genomic analysis of 38 Legionella species identifies large and diverse effector repertoires.</title>
        <authorList>
            <person name="Burstein D."/>
            <person name="Amaro F."/>
            <person name="Zusman T."/>
            <person name="Lifshitz Z."/>
            <person name="Cohen O."/>
            <person name="Gilbert J.A."/>
            <person name="Pupko T."/>
            <person name="Shuman H.A."/>
            <person name="Segal G."/>
        </authorList>
    </citation>
    <scope>NUCLEOTIDE SEQUENCE [LARGE SCALE GENOMIC DNA]</scope>
    <source>
        <strain evidence="2 3">CDC#1442-AUS-E</strain>
    </source>
</reference>
<evidence type="ECO:0000313" key="3">
    <source>
        <dbReference type="Proteomes" id="UP000054618"/>
    </source>
</evidence>
<proteinExistence type="predicted"/>
<dbReference type="GO" id="GO:0003677">
    <property type="term" value="F:DNA binding"/>
    <property type="evidence" value="ECO:0007669"/>
    <property type="project" value="InterPro"/>
</dbReference>
<dbReference type="InterPro" id="IPR001387">
    <property type="entry name" value="Cro/C1-type_HTH"/>
</dbReference>
<sequence>MITEKSKDSLSFIESITGKKLTLGSFLLAIRQGEDESQVAFAKILGISRQNLCDIEHGRKFISPKMAAEYADKLGYSKKQFVRLCLQDLLDRDGLSLVVEVDNIAQN</sequence>
<dbReference type="InterPro" id="IPR010982">
    <property type="entry name" value="Lambda_DNA-bd_dom_sf"/>
</dbReference>
<dbReference type="PATRIC" id="fig|45073.5.peg.2578"/>
<dbReference type="AlphaFoldDB" id="A0A0W0XS94"/>
<dbReference type="EMBL" id="LNYS01000020">
    <property type="protein sequence ID" value="KTD47512.1"/>
    <property type="molecule type" value="Genomic_DNA"/>
</dbReference>
<dbReference type="Gene3D" id="1.10.260.40">
    <property type="entry name" value="lambda repressor-like DNA-binding domains"/>
    <property type="match status" value="1"/>
</dbReference>
<dbReference type="OrthoDB" id="5645441at2"/>